<evidence type="ECO:0000313" key="1">
    <source>
        <dbReference type="EMBL" id="KKN73085.1"/>
    </source>
</evidence>
<gene>
    <name evidence="1" type="ORF">LCGC14_0403940</name>
</gene>
<proteinExistence type="predicted"/>
<sequence length="64" mass="7347">MAIQKDYKAIAGIIKQEWTRFDNVEDSIDAKGAMTTIAFNISEYFYSKNKWFNRGTFINACGIT</sequence>
<dbReference type="EMBL" id="LAZR01000350">
    <property type="protein sequence ID" value="KKN73085.1"/>
    <property type="molecule type" value="Genomic_DNA"/>
</dbReference>
<dbReference type="AlphaFoldDB" id="A0A0F9SVX4"/>
<name>A0A0F9SVX4_9ZZZZ</name>
<protein>
    <submittedName>
        <fullName evidence="1">Uncharacterized protein</fullName>
    </submittedName>
</protein>
<organism evidence="1">
    <name type="scientific">marine sediment metagenome</name>
    <dbReference type="NCBI Taxonomy" id="412755"/>
    <lineage>
        <taxon>unclassified sequences</taxon>
        <taxon>metagenomes</taxon>
        <taxon>ecological metagenomes</taxon>
    </lineage>
</organism>
<comment type="caution">
    <text evidence="1">The sequence shown here is derived from an EMBL/GenBank/DDBJ whole genome shotgun (WGS) entry which is preliminary data.</text>
</comment>
<accession>A0A0F9SVX4</accession>
<reference evidence="1" key="1">
    <citation type="journal article" date="2015" name="Nature">
        <title>Complex archaea that bridge the gap between prokaryotes and eukaryotes.</title>
        <authorList>
            <person name="Spang A."/>
            <person name="Saw J.H."/>
            <person name="Jorgensen S.L."/>
            <person name="Zaremba-Niedzwiedzka K."/>
            <person name="Martijn J."/>
            <person name="Lind A.E."/>
            <person name="van Eijk R."/>
            <person name="Schleper C."/>
            <person name="Guy L."/>
            <person name="Ettema T.J."/>
        </authorList>
    </citation>
    <scope>NUCLEOTIDE SEQUENCE</scope>
</reference>